<feature type="region of interest" description="Disordered" evidence="1">
    <location>
        <begin position="302"/>
        <end position="321"/>
    </location>
</feature>
<reference evidence="2 3" key="1">
    <citation type="submission" date="2016-10" db="EMBL/GenBank/DDBJ databases">
        <authorList>
            <person name="de Groot N.N."/>
        </authorList>
    </citation>
    <scope>NUCLEOTIDE SEQUENCE [LARGE SCALE GENOMIC DNA]</scope>
    <source>
        <strain evidence="2 3">DSM 10495</strain>
    </source>
</reference>
<protein>
    <recommendedName>
        <fullName evidence="4">DUF4192 domain-containing protein</fullName>
    </recommendedName>
</protein>
<name>A0A1H4QPJ9_9MICC</name>
<evidence type="ECO:0000256" key="1">
    <source>
        <dbReference type="SAM" id="MobiDB-lite"/>
    </source>
</evidence>
<sequence>MNTASLTARGPEDILAYIPHAIGFWPQDSLVCLTARSGRIGATLRVDLPDRRQSGTSLLAYVRAVLSYLEHDTSADSTFVAMFQPGGVADVRHERAELMALLTWVLSQAGRPVHELWLVGADGWNGSGCRESDCSLTGSGPCDDGGMHPLDLIRDSRLAAELVYQGSAVDPHPVTGSRPKESRTVPASRGPAGSVGRAGPPASADTGHHAATSLTLLEVLECWEPFLDGSGSWADGGRGRTAGAESVRTEPVSVEVLCRTLEEPSLRDAVYVSAGSSWRTAYEGGRAAEAVLAGAVGPAAHAGPGHHVDHGLRSQDGRDSPDGRAVAPWLGIFGEVFVAESGSGPDWDRMNRFAGVLQEIVHRAGDRPPAAVLTGLAWVEWCRGRGSQASALLERALAVEPDHRLASLLYRMILSGALSGWASKRHSSWRRPLDRPDDGQDMTPGSERGV</sequence>
<feature type="region of interest" description="Disordered" evidence="1">
    <location>
        <begin position="169"/>
        <end position="207"/>
    </location>
</feature>
<dbReference type="RefSeq" id="WP_066212951.1">
    <property type="nucleotide sequence ID" value="NZ_FNSN01000003.1"/>
</dbReference>
<keyword evidence="3" id="KW-1185">Reference proteome</keyword>
<evidence type="ECO:0008006" key="4">
    <source>
        <dbReference type="Google" id="ProtNLM"/>
    </source>
</evidence>
<feature type="region of interest" description="Disordered" evidence="1">
    <location>
        <begin position="426"/>
        <end position="450"/>
    </location>
</feature>
<organism evidence="2 3">
    <name type="scientific">Arthrobacter woluwensis</name>
    <dbReference type="NCBI Taxonomy" id="156980"/>
    <lineage>
        <taxon>Bacteria</taxon>
        <taxon>Bacillati</taxon>
        <taxon>Actinomycetota</taxon>
        <taxon>Actinomycetes</taxon>
        <taxon>Micrococcales</taxon>
        <taxon>Micrococcaceae</taxon>
        <taxon>Arthrobacter</taxon>
    </lineage>
</organism>
<dbReference type="EMBL" id="FNSN01000003">
    <property type="protein sequence ID" value="SEC21576.1"/>
    <property type="molecule type" value="Genomic_DNA"/>
</dbReference>
<dbReference type="Pfam" id="PF13830">
    <property type="entry name" value="DUF4192"/>
    <property type="match status" value="2"/>
</dbReference>
<dbReference type="AlphaFoldDB" id="A0A1H4QPJ9"/>
<feature type="compositionally biased region" description="Basic and acidic residues" evidence="1">
    <location>
        <begin position="306"/>
        <end position="321"/>
    </location>
</feature>
<proteinExistence type="predicted"/>
<gene>
    <name evidence="2" type="ORF">SAMN04489745_2349</name>
</gene>
<accession>A0A1H4QPJ9</accession>
<dbReference type="InterPro" id="IPR025447">
    <property type="entry name" value="DUF4192"/>
</dbReference>
<dbReference type="STRING" id="156980.SAMN04489745_2349"/>
<dbReference type="Proteomes" id="UP000182652">
    <property type="component" value="Unassembled WGS sequence"/>
</dbReference>
<evidence type="ECO:0000313" key="3">
    <source>
        <dbReference type="Proteomes" id="UP000182652"/>
    </source>
</evidence>
<evidence type="ECO:0000313" key="2">
    <source>
        <dbReference type="EMBL" id="SEC21576.1"/>
    </source>
</evidence>